<keyword evidence="3" id="KW-1185">Reference proteome</keyword>
<dbReference type="Proteomes" id="UP001432027">
    <property type="component" value="Unassembled WGS sequence"/>
</dbReference>
<keyword evidence="1" id="KW-0472">Membrane</keyword>
<name>A0AAV5SNJ2_9BILA</name>
<gene>
    <name evidence="2" type="ORF">PENTCL1PPCAC_6868</name>
</gene>
<accession>A0AAV5SNJ2</accession>
<organism evidence="2 3">
    <name type="scientific">Pristionchus entomophagus</name>
    <dbReference type="NCBI Taxonomy" id="358040"/>
    <lineage>
        <taxon>Eukaryota</taxon>
        <taxon>Metazoa</taxon>
        <taxon>Ecdysozoa</taxon>
        <taxon>Nematoda</taxon>
        <taxon>Chromadorea</taxon>
        <taxon>Rhabditida</taxon>
        <taxon>Rhabditina</taxon>
        <taxon>Diplogasteromorpha</taxon>
        <taxon>Diplogasteroidea</taxon>
        <taxon>Neodiplogasteridae</taxon>
        <taxon>Pristionchus</taxon>
    </lineage>
</organism>
<evidence type="ECO:0008006" key="4">
    <source>
        <dbReference type="Google" id="ProtNLM"/>
    </source>
</evidence>
<feature type="transmembrane region" description="Helical" evidence="1">
    <location>
        <begin position="42"/>
        <end position="72"/>
    </location>
</feature>
<dbReference type="EMBL" id="BTSX01000002">
    <property type="protein sequence ID" value="GMS84693.1"/>
    <property type="molecule type" value="Genomic_DNA"/>
</dbReference>
<keyword evidence="1" id="KW-1133">Transmembrane helix</keyword>
<dbReference type="AlphaFoldDB" id="A0AAV5SNJ2"/>
<evidence type="ECO:0000256" key="1">
    <source>
        <dbReference type="SAM" id="Phobius"/>
    </source>
</evidence>
<reference evidence="2" key="1">
    <citation type="submission" date="2023-10" db="EMBL/GenBank/DDBJ databases">
        <title>Genome assembly of Pristionchus species.</title>
        <authorList>
            <person name="Yoshida K."/>
            <person name="Sommer R.J."/>
        </authorList>
    </citation>
    <scope>NUCLEOTIDE SEQUENCE</scope>
    <source>
        <strain evidence="2">RS0144</strain>
    </source>
</reference>
<evidence type="ECO:0000313" key="3">
    <source>
        <dbReference type="Proteomes" id="UP001432027"/>
    </source>
</evidence>
<protein>
    <recommendedName>
        <fullName evidence="4">Transmembrane protein</fullName>
    </recommendedName>
</protein>
<keyword evidence="1" id="KW-0812">Transmembrane</keyword>
<sequence length="93" mass="10794">MIAMITMSRRFTERSITTARIPPQNNVPSSLMRKRLDSNRSVTYLYLALFFFFFFFFLFFLITFFIIFPIVVASRSVNDTGSLSPLSSPPSFD</sequence>
<proteinExistence type="predicted"/>
<comment type="caution">
    <text evidence="2">The sequence shown here is derived from an EMBL/GenBank/DDBJ whole genome shotgun (WGS) entry which is preliminary data.</text>
</comment>
<evidence type="ECO:0000313" key="2">
    <source>
        <dbReference type="EMBL" id="GMS84693.1"/>
    </source>
</evidence>